<dbReference type="PRINTS" id="PR00465">
    <property type="entry name" value="EP450IV"/>
</dbReference>
<dbReference type="InterPro" id="IPR002403">
    <property type="entry name" value="Cyt_P450_E_grp-IV"/>
</dbReference>
<reference evidence="16" key="1">
    <citation type="submission" date="2011-08" db="EMBL/GenBank/DDBJ databases">
        <authorList>
            <person name="Rombauts S."/>
        </authorList>
    </citation>
    <scope>NUCLEOTIDE SEQUENCE</scope>
    <source>
        <strain evidence="16">London</strain>
    </source>
</reference>
<evidence type="ECO:0000256" key="5">
    <source>
        <dbReference type="ARBA" id="ARBA00022617"/>
    </source>
</evidence>
<dbReference type="KEGG" id="tut:107369959"/>
<organism evidence="15 16">
    <name type="scientific">Tetranychus urticae</name>
    <name type="common">Two-spotted spider mite</name>
    <dbReference type="NCBI Taxonomy" id="32264"/>
    <lineage>
        <taxon>Eukaryota</taxon>
        <taxon>Metazoa</taxon>
        <taxon>Ecdysozoa</taxon>
        <taxon>Arthropoda</taxon>
        <taxon>Chelicerata</taxon>
        <taxon>Arachnida</taxon>
        <taxon>Acari</taxon>
        <taxon>Acariformes</taxon>
        <taxon>Trombidiformes</taxon>
        <taxon>Prostigmata</taxon>
        <taxon>Eleutherengona</taxon>
        <taxon>Raphignathae</taxon>
        <taxon>Tetranychoidea</taxon>
        <taxon>Tetranychidae</taxon>
        <taxon>Tetranychus</taxon>
    </lineage>
</organism>
<dbReference type="PROSITE" id="PS00086">
    <property type="entry name" value="CYTOCHROME_P450"/>
    <property type="match status" value="1"/>
</dbReference>
<evidence type="ECO:0000256" key="13">
    <source>
        <dbReference type="SAM" id="MobiDB-lite"/>
    </source>
</evidence>
<evidence type="ECO:0000256" key="10">
    <source>
        <dbReference type="ARBA" id="ARBA00023136"/>
    </source>
</evidence>
<comment type="similarity">
    <text evidence="4 12">Belongs to the cytochrome P450 family.</text>
</comment>
<evidence type="ECO:0000256" key="14">
    <source>
        <dbReference type="SAM" id="Phobius"/>
    </source>
</evidence>
<dbReference type="GO" id="GO:0005506">
    <property type="term" value="F:iron ion binding"/>
    <property type="evidence" value="ECO:0007669"/>
    <property type="project" value="InterPro"/>
</dbReference>
<keyword evidence="14" id="KW-0812">Transmembrane</keyword>
<feature type="region of interest" description="Disordered" evidence="13">
    <location>
        <begin position="280"/>
        <end position="321"/>
    </location>
</feature>
<keyword evidence="10 14" id="KW-0472">Membrane</keyword>
<evidence type="ECO:0000256" key="4">
    <source>
        <dbReference type="ARBA" id="ARBA00010617"/>
    </source>
</evidence>
<dbReference type="Pfam" id="PF00067">
    <property type="entry name" value="p450"/>
    <property type="match status" value="2"/>
</dbReference>
<keyword evidence="6 11" id="KW-0479">Metal-binding</keyword>
<dbReference type="CDD" id="cd20628">
    <property type="entry name" value="CYP4"/>
    <property type="match status" value="1"/>
</dbReference>
<comment type="function">
    <text evidence="2">May be involved in the metabolism of insect hormones and in the breakdown of synthetic insecticides.</text>
</comment>
<keyword evidence="9 12" id="KW-0503">Monooxygenase</keyword>
<dbReference type="eggNOG" id="KOG0157">
    <property type="taxonomic scope" value="Eukaryota"/>
</dbReference>
<evidence type="ECO:0000256" key="6">
    <source>
        <dbReference type="ARBA" id="ARBA00022723"/>
    </source>
</evidence>
<evidence type="ECO:0008006" key="17">
    <source>
        <dbReference type="Google" id="ProtNLM"/>
    </source>
</evidence>
<dbReference type="PANTHER" id="PTHR24291">
    <property type="entry name" value="CYTOCHROME P450 FAMILY 4"/>
    <property type="match status" value="1"/>
</dbReference>
<reference evidence="15" key="2">
    <citation type="submission" date="2015-06" db="UniProtKB">
        <authorList>
            <consortium name="EnsemblMetazoa"/>
        </authorList>
    </citation>
    <scope>IDENTIFICATION</scope>
</reference>
<dbReference type="GO" id="GO:0004497">
    <property type="term" value="F:monooxygenase activity"/>
    <property type="evidence" value="ECO:0007669"/>
    <property type="project" value="UniProtKB-KW"/>
</dbReference>
<dbReference type="EMBL" id="CAEY01001042">
    <property type="status" value="NOT_ANNOTATED_CDS"/>
    <property type="molecule type" value="Genomic_DNA"/>
</dbReference>
<keyword evidence="12" id="KW-0560">Oxidoreductase</keyword>
<dbReference type="SUPFAM" id="SSF48264">
    <property type="entry name" value="Cytochrome P450"/>
    <property type="match status" value="1"/>
</dbReference>
<dbReference type="Gene3D" id="1.10.630.10">
    <property type="entry name" value="Cytochrome P450"/>
    <property type="match status" value="1"/>
</dbReference>
<dbReference type="InterPro" id="IPR050196">
    <property type="entry name" value="Cytochrome_P450_Monoox"/>
</dbReference>
<dbReference type="GO" id="GO:0020037">
    <property type="term" value="F:heme binding"/>
    <property type="evidence" value="ECO:0007669"/>
    <property type="project" value="InterPro"/>
</dbReference>
<keyword evidence="14" id="KW-1133">Transmembrane helix</keyword>
<evidence type="ECO:0000313" key="16">
    <source>
        <dbReference type="Proteomes" id="UP000015104"/>
    </source>
</evidence>
<dbReference type="InterPro" id="IPR001128">
    <property type="entry name" value="Cyt_P450"/>
</dbReference>
<evidence type="ECO:0000313" key="15">
    <source>
        <dbReference type="EnsemblMetazoa" id="tetur36g00920.1"/>
    </source>
</evidence>
<dbReference type="PRINTS" id="PR00385">
    <property type="entry name" value="P450"/>
</dbReference>
<comment type="cofactor">
    <cofactor evidence="1 11">
        <name>heme</name>
        <dbReference type="ChEBI" id="CHEBI:30413"/>
    </cofactor>
</comment>
<dbReference type="OrthoDB" id="10257317at2759"/>
<dbReference type="Proteomes" id="UP000015104">
    <property type="component" value="Unassembled WGS sequence"/>
</dbReference>
<dbReference type="PANTHER" id="PTHR24291:SF189">
    <property type="entry name" value="CYTOCHROME P450 4C3-RELATED"/>
    <property type="match status" value="1"/>
</dbReference>
<keyword evidence="16" id="KW-1185">Reference proteome</keyword>
<dbReference type="InterPro" id="IPR036396">
    <property type="entry name" value="Cyt_P450_sf"/>
</dbReference>
<evidence type="ECO:0000256" key="9">
    <source>
        <dbReference type="ARBA" id="ARBA00023033"/>
    </source>
</evidence>
<dbReference type="OMA" id="LAWIFCK"/>
<proteinExistence type="inferred from homology"/>
<evidence type="ECO:0000256" key="2">
    <source>
        <dbReference type="ARBA" id="ARBA00003690"/>
    </source>
</evidence>
<evidence type="ECO:0000256" key="12">
    <source>
        <dbReference type="RuleBase" id="RU000461"/>
    </source>
</evidence>
<evidence type="ECO:0000256" key="11">
    <source>
        <dbReference type="PIRSR" id="PIRSR602403-1"/>
    </source>
</evidence>
<dbReference type="AlphaFoldDB" id="T1L3S2"/>
<gene>
    <name evidence="15" type="primary">107369959</name>
</gene>
<sequence length="557" mass="64086">MIEYSLLLVALNRLIITLALLVLIKFIYNYFKVVRHFSKFPHVKGHCILGNLVDIKTNLLKSDEFAEQQLQIQFMQKHAQPVQKEGVFLAWIFCKPMVFLTNYQSIKLVLSSSKHLEKGDVYYFWHPQMGLGLLTQHVNKWRSRRKMLEPAFHIDNLRNSVETVGKHADSLVKYFQGHVGTVLDVKELMPRAALDIVCDTVLGVSPDAINVPNSSYVRAIMNLKKRVITRLFNPHYWLDFIFYRAQIGKEYKKDIDTINAFSTQVINEWKSRAVKEKKMMNGNDLNGNSNGVTLSSKPAINGSAGAHNPSEANSQVDDDDDVFSSKKRPNLMDILLRHHLDDSITDESLKIDEIDMQDEVNTFIEAGHDPAGVVLTWIMQLLGCHTDIQERVYNEIKETLADVPFPYSWNDLANLTYTEAVIKECLRIRPPVPFLQRILDEDVTYGPYVIPKGECVTLSIFSLHQDPEIYPEPHVFNPDRFLPEQIKSIPPFAFLPFSGGKRGCLGQRFTYMELKMILSRLLLRYRFKSVKPFESIPYAFELVNRPKAPVEILIEQR</sequence>
<name>T1L3S2_TETUR</name>
<keyword evidence="8 11" id="KW-0408">Iron</keyword>
<dbReference type="HOGENOM" id="CLU_001570_5_1_1"/>
<evidence type="ECO:0000256" key="8">
    <source>
        <dbReference type="ARBA" id="ARBA00023004"/>
    </source>
</evidence>
<dbReference type="GO" id="GO:0016705">
    <property type="term" value="F:oxidoreductase activity, acting on paired donors, with incorporation or reduction of molecular oxygen"/>
    <property type="evidence" value="ECO:0007669"/>
    <property type="project" value="InterPro"/>
</dbReference>
<feature type="binding site" description="axial binding residue" evidence="11">
    <location>
        <position position="504"/>
    </location>
    <ligand>
        <name>heme</name>
        <dbReference type="ChEBI" id="CHEBI:30413"/>
    </ligand>
    <ligandPart>
        <name>Fe</name>
        <dbReference type="ChEBI" id="CHEBI:18248"/>
    </ligandPart>
</feature>
<dbReference type="InterPro" id="IPR017972">
    <property type="entry name" value="Cyt_P450_CS"/>
</dbReference>
<dbReference type="EnsemblMetazoa" id="tetur36g00920.1">
    <property type="protein sequence ID" value="tetur36g00920.1"/>
    <property type="gene ID" value="tetur36g00920"/>
</dbReference>
<feature type="transmembrane region" description="Helical" evidence="14">
    <location>
        <begin position="6"/>
        <end position="28"/>
    </location>
</feature>
<accession>T1L3S2</accession>
<dbReference type="GO" id="GO:0005789">
    <property type="term" value="C:endoplasmic reticulum membrane"/>
    <property type="evidence" value="ECO:0007669"/>
    <property type="project" value="UniProtKB-SubCell"/>
</dbReference>
<dbReference type="SMR" id="T1L3S2"/>
<keyword evidence="7" id="KW-0256">Endoplasmic reticulum</keyword>
<evidence type="ECO:0000256" key="7">
    <source>
        <dbReference type="ARBA" id="ARBA00022824"/>
    </source>
</evidence>
<feature type="compositionally biased region" description="Polar residues" evidence="13">
    <location>
        <begin position="283"/>
        <end position="298"/>
    </location>
</feature>
<keyword evidence="5 11" id="KW-0349">Heme</keyword>
<comment type="subcellular location">
    <subcellularLocation>
        <location evidence="3">Endoplasmic reticulum membrane</location>
    </subcellularLocation>
</comment>
<protein>
    <recommendedName>
        <fullName evidence="17">Cytochrome P450</fullName>
    </recommendedName>
</protein>
<evidence type="ECO:0000256" key="3">
    <source>
        <dbReference type="ARBA" id="ARBA00004586"/>
    </source>
</evidence>
<evidence type="ECO:0000256" key="1">
    <source>
        <dbReference type="ARBA" id="ARBA00001971"/>
    </source>
</evidence>